<evidence type="ECO:0000313" key="2">
    <source>
        <dbReference type="Proteomes" id="UP000828390"/>
    </source>
</evidence>
<reference evidence="1" key="1">
    <citation type="journal article" date="2019" name="bioRxiv">
        <title>The Genome of the Zebra Mussel, Dreissena polymorpha: A Resource for Invasive Species Research.</title>
        <authorList>
            <person name="McCartney M.A."/>
            <person name="Auch B."/>
            <person name="Kono T."/>
            <person name="Mallez S."/>
            <person name="Zhang Y."/>
            <person name="Obille A."/>
            <person name="Becker A."/>
            <person name="Abrahante J.E."/>
            <person name="Garbe J."/>
            <person name="Badalamenti J.P."/>
            <person name="Herman A."/>
            <person name="Mangelson H."/>
            <person name="Liachko I."/>
            <person name="Sullivan S."/>
            <person name="Sone E.D."/>
            <person name="Koren S."/>
            <person name="Silverstein K.A.T."/>
            <person name="Beckman K.B."/>
            <person name="Gohl D.M."/>
        </authorList>
    </citation>
    <scope>NUCLEOTIDE SEQUENCE</scope>
    <source>
        <strain evidence="1">Duluth1</strain>
        <tissue evidence="1">Whole animal</tissue>
    </source>
</reference>
<proteinExistence type="predicted"/>
<dbReference type="EMBL" id="JAIWYP010000008">
    <property type="protein sequence ID" value="KAH3789590.1"/>
    <property type="molecule type" value="Genomic_DNA"/>
</dbReference>
<dbReference type="AlphaFoldDB" id="A0A9D4IWM8"/>
<name>A0A9D4IWM8_DREPO</name>
<accession>A0A9D4IWM8</accession>
<keyword evidence="2" id="KW-1185">Reference proteome</keyword>
<sequence>MNGDPVLMAKEMKESNTFQQPLNGSLNANNSWTNGINHRTRWHRHTSTDIADVDETCRDYALSQIRKTADVYKNVKHKKQKLMESSSVQP</sequence>
<dbReference type="Proteomes" id="UP000828390">
    <property type="component" value="Unassembled WGS sequence"/>
</dbReference>
<reference evidence="1" key="2">
    <citation type="submission" date="2020-11" db="EMBL/GenBank/DDBJ databases">
        <authorList>
            <person name="McCartney M.A."/>
            <person name="Auch B."/>
            <person name="Kono T."/>
            <person name="Mallez S."/>
            <person name="Becker A."/>
            <person name="Gohl D.M."/>
            <person name="Silverstein K.A.T."/>
            <person name="Koren S."/>
            <person name="Bechman K.B."/>
            <person name="Herman A."/>
            <person name="Abrahante J.E."/>
            <person name="Garbe J."/>
        </authorList>
    </citation>
    <scope>NUCLEOTIDE SEQUENCE</scope>
    <source>
        <strain evidence="1">Duluth1</strain>
        <tissue evidence="1">Whole animal</tissue>
    </source>
</reference>
<protein>
    <submittedName>
        <fullName evidence="1">Uncharacterized protein</fullName>
    </submittedName>
</protein>
<evidence type="ECO:0000313" key="1">
    <source>
        <dbReference type="EMBL" id="KAH3789590.1"/>
    </source>
</evidence>
<comment type="caution">
    <text evidence="1">The sequence shown here is derived from an EMBL/GenBank/DDBJ whole genome shotgun (WGS) entry which is preliminary data.</text>
</comment>
<organism evidence="1 2">
    <name type="scientific">Dreissena polymorpha</name>
    <name type="common">Zebra mussel</name>
    <name type="synonym">Mytilus polymorpha</name>
    <dbReference type="NCBI Taxonomy" id="45954"/>
    <lineage>
        <taxon>Eukaryota</taxon>
        <taxon>Metazoa</taxon>
        <taxon>Spiralia</taxon>
        <taxon>Lophotrochozoa</taxon>
        <taxon>Mollusca</taxon>
        <taxon>Bivalvia</taxon>
        <taxon>Autobranchia</taxon>
        <taxon>Heteroconchia</taxon>
        <taxon>Euheterodonta</taxon>
        <taxon>Imparidentia</taxon>
        <taxon>Neoheterodontei</taxon>
        <taxon>Myida</taxon>
        <taxon>Dreissenoidea</taxon>
        <taxon>Dreissenidae</taxon>
        <taxon>Dreissena</taxon>
    </lineage>
</organism>
<gene>
    <name evidence="1" type="ORF">DPMN_167775</name>
</gene>